<proteinExistence type="predicted"/>
<feature type="transmembrane region" description="Helical" evidence="1">
    <location>
        <begin position="12"/>
        <end position="37"/>
    </location>
</feature>
<accession>A0A0B0NCN0</accession>
<evidence type="ECO:0000256" key="1">
    <source>
        <dbReference type="SAM" id="Phobius"/>
    </source>
</evidence>
<dbReference type="AlphaFoldDB" id="A0A0B0NCN0"/>
<sequence>MFIYLFYSFSIHAIYLCMYIINICNFICMNLICTFIYQLQ</sequence>
<keyword evidence="3" id="KW-1185">Reference proteome</keyword>
<dbReference type="EMBL" id="KN393865">
    <property type="protein sequence ID" value="KHG10427.1"/>
    <property type="molecule type" value="Genomic_DNA"/>
</dbReference>
<evidence type="ECO:0000313" key="3">
    <source>
        <dbReference type="Proteomes" id="UP000032142"/>
    </source>
</evidence>
<protein>
    <submittedName>
        <fullName evidence="2">Uncharacterized protein</fullName>
    </submittedName>
</protein>
<reference evidence="3" key="1">
    <citation type="submission" date="2014-09" db="EMBL/GenBank/DDBJ databases">
        <authorList>
            <person name="Mudge J."/>
            <person name="Ramaraj T."/>
            <person name="Lindquist I.E."/>
            <person name="Bharti A.K."/>
            <person name="Sundararajan A."/>
            <person name="Cameron C.T."/>
            <person name="Woodward J.E."/>
            <person name="May G.D."/>
            <person name="Brubaker C."/>
            <person name="Broadhvest J."/>
            <person name="Wilkins T.A."/>
        </authorList>
    </citation>
    <scope>NUCLEOTIDE SEQUENCE</scope>
    <source>
        <strain evidence="3">cv. AKA8401</strain>
    </source>
</reference>
<organism evidence="2 3">
    <name type="scientific">Gossypium arboreum</name>
    <name type="common">Tree cotton</name>
    <name type="synonym">Gossypium nanking</name>
    <dbReference type="NCBI Taxonomy" id="29729"/>
    <lineage>
        <taxon>Eukaryota</taxon>
        <taxon>Viridiplantae</taxon>
        <taxon>Streptophyta</taxon>
        <taxon>Embryophyta</taxon>
        <taxon>Tracheophyta</taxon>
        <taxon>Spermatophyta</taxon>
        <taxon>Magnoliopsida</taxon>
        <taxon>eudicotyledons</taxon>
        <taxon>Gunneridae</taxon>
        <taxon>Pentapetalae</taxon>
        <taxon>rosids</taxon>
        <taxon>malvids</taxon>
        <taxon>Malvales</taxon>
        <taxon>Malvaceae</taxon>
        <taxon>Malvoideae</taxon>
        <taxon>Gossypium</taxon>
    </lineage>
</organism>
<keyword evidence="1" id="KW-0812">Transmembrane</keyword>
<name>A0A0B0NCN0_GOSAR</name>
<keyword evidence="1" id="KW-1133">Transmembrane helix</keyword>
<gene>
    <name evidence="2" type="ORF">F383_37356</name>
</gene>
<evidence type="ECO:0000313" key="2">
    <source>
        <dbReference type="EMBL" id="KHG10427.1"/>
    </source>
</evidence>
<dbReference type="Proteomes" id="UP000032142">
    <property type="component" value="Unassembled WGS sequence"/>
</dbReference>
<keyword evidence="1" id="KW-0472">Membrane</keyword>